<keyword evidence="13 14" id="KW-0472">Membrane</keyword>
<dbReference type="GO" id="GO:0005886">
    <property type="term" value="C:plasma membrane"/>
    <property type="evidence" value="ECO:0007669"/>
    <property type="project" value="UniProtKB-SubCell"/>
</dbReference>
<organism evidence="17 18">
    <name type="scientific">Clostridium vincentii</name>
    <dbReference type="NCBI Taxonomy" id="52704"/>
    <lineage>
        <taxon>Bacteria</taxon>
        <taxon>Bacillati</taxon>
        <taxon>Bacillota</taxon>
        <taxon>Clostridia</taxon>
        <taxon>Eubacteriales</taxon>
        <taxon>Clostridiaceae</taxon>
        <taxon>Clostridium</taxon>
    </lineage>
</organism>
<dbReference type="SUPFAM" id="SSF47384">
    <property type="entry name" value="Homodimeric domain of signal transducing histidine kinase"/>
    <property type="match status" value="1"/>
</dbReference>
<dbReference type="InterPro" id="IPR004358">
    <property type="entry name" value="Sig_transdc_His_kin-like_C"/>
</dbReference>
<dbReference type="InterPro" id="IPR003594">
    <property type="entry name" value="HATPase_dom"/>
</dbReference>
<keyword evidence="7 14" id="KW-0812">Transmembrane</keyword>
<evidence type="ECO:0000256" key="2">
    <source>
        <dbReference type="ARBA" id="ARBA00004651"/>
    </source>
</evidence>
<dbReference type="InterPro" id="IPR050398">
    <property type="entry name" value="HssS/ArlS-like"/>
</dbReference>
<dbReference type="AlphaFoldDB" id="A0A2T0BJQ8"/>
<dbReference type="PANTHER" id="PTHR45528:SF1">
    <property type="entry name" value="SENSOR HISTIDINE KINASE CPXA"/>
    <property type="match status" value="1"/>
</dbReference>
<gene>
    <name evidence="17" type="primary">cssS</name>
    <name evidence="17" type="ORF">CLVI_03610</name>
</gene>
<dbReference type="Pfam" id="PF00512">
    <property type="entry name" value="HisKA"/>
    <property type="match status" value="1"/>
</dbReference>
<dbReference type="PANTHER" id="PTHR45528">
    <property type="entry name" value="SENSOR HISTIDINE KINASE CPXA"/>
    <property type="match status" value="1"/>
</dbReference>
<evidence type="ECO:0000256" key="10">
    <source>
        <dbReference type="ARBA" id="ARBA00022840"/>
    </source>
</evidence>
<evidence type="ECO:0000256" key="13">
    <source>
        <dbReference type="ARBA" id="ARBA00023136"/>
    </source>
</evidence>
<dbReference type="GO" id="GO:0000155">
    <property type="term" value="F:phosphorelay sensor kinase activity"/>
    <property type="evidence" value="ECO:0007669"/>
    <property type="project" value="InterPro"/>
</dbReference>
<evidence type="ECO:0000256" key="11">
    <source>
        <dbReference type="ARBA" id="ARBA00022989"/>
    </source>
</evidence>
<dbReference type="Pfam" id="PF00672">
    <property type="entry name" value="HAMP"/>
    <property type="match status" value="1"/>
</dbReference>
<evidence type="ECO:0000313" key="18">
    <source>
        <dbReference type="Proteomes" id="UP000239471"/>
    </source>
</evidence>
<dbReference type="RefSeq" id="WP_106058405.1">
    <property type="nucleotide sequence ID" value="NZ_PVXQ01000003.1"/>
</dbReference>
<evidence type="ECO:0000256" key="12">
    <source>
        <dbReference type="ARBA" id="ARBA00023012"/>
    </source>
</evidence>
<feature type="domain" description="Histidine kinase" evidence="15">
    <location>
        <begin position="274"/>
        <end position="480"/>
    </location>
</feature>
<dbReference type="CDD" id="cd06225">
    <property type="entry name" value="HAMP"/>
    <property type="match status" value="1"/>
</dbReference>
<accession>A0A2T0BJQ8</accession>
<dbReference type="OrthoDB" id="9780718at2"/>
<dbReference type="Gene3D" id="3.30.565.10">
    <property type="entry name" value="Histidine kinase-like ATPase, C-terminal domain"/>
    <property type="match status" value="1"/>
</dbReference>
<feature type="domain" description="HAMP" evidence="16">
    <location>
        <begin position="214"/>
        <end position="266"/>
    </location>
</feature>
<evidence type="ECO:0000256" key="5">
    <source>
        <dbReference type="ARBA" id="ARBA00022553"/>
    </source>
</evidence>
<dbReference type="InterPro" id="IPR003660">
    <property type="entry name" value="HAMP_dom"/>
</dbReference>
<dbReference type="CDD" id="cd00082">
    <property type="entry name" value="HisKA"/>
    <property type="match status" value="1"/>
</dbReference>
<dbReference type="PROSITE" id="PS50885">
    <property type="entry name" value="HAMP"/>
    <property type="match status" value="1"/>
</dbReference>
<dbReference type="InterPro" id="IPR036890">
    <property type="entry name" value="HATPase_C_sf"/>
</dbReference>
<dbReference type="CDD" id="cd00075">
    <property type="entry name" value="HATPase"/>
    <property type="match status" value="1"/>
</dbReference>
<keyword evidence="6 17" id="KW-0808">Transferase</keyword>
<name>A0A2T0BJQ8_9CLOT</name>
<comment type="catalytic activity">
    <reaction evidence="1">
        <text>ATP + protein L-histidine = ADP + protein N-phospho-L-histidine.</text>
        <dbReference type="EC" id="2.7.13.3"/>
    </reaction>
</comment>
<evidence type="ECO:0000259" key="16">
    <source>
        <dbReference type="PROSITE" id="PS50885"/>
    </source>
</evidence>
<evidence type="ECO:0000256" key="6">
    <source>
        <dbReference type="ARBA" id="ARBA00022679"/>
    </source>
</evidence>
<proteinExistence type="predicted"/>
<keyword evidence="9 17" id="KW-0418">Kinase</keyword>
<evidence type="ECO:0000256" key="4">
    <source>
        <dbReference type="ARBA" id="ARBA00022475"/>
    </source>
</evidence>
<dbReference type="EC" id="2.7.13.3" evidence="3"/>
<evidence type="ECO:0000256" key="9">
    <source>
        <dbReference type="ARBA" id="ARBA00022777"/>
    </source>
</evidence>
<dbReference type="InterPro" id="IPR003661">
    <property type="entry name" value="HisK_dim/P_dom"/>
</dbReference>
<dbReference type="Pfam" id="PF02518">
    <property type="entry name" value="HATPase_c"/>
    <property type="match status" value="1"/>
</dbReference>
<feature type="transmembrane region" description="Helical" evidence="14">
    <location>
        <begin position="15"/>
        <end position="37"/>
    </location>
</feature>
<evidence type="ECO:0000313" key="17">
    <source>
        <dbReference type="EMBL" id="PRR84063.1"/>
    </source>
</evidence>
<dbReference type="SUPFAM" id="SSF55874">
    <property type="entry name" value="ATPase domain of HSP90 chaperone/DNA topoisomerase II/histidine kinase"/>
    <property type="match status" value="1"/>
</dbReference>
<keyword evidence="11 14" id="KW-1133">Transmembrane helix</keyword>
<dbReference type="FunFam" id="1.10.287.130:FF:000001">
    <property type="entry name" value="Two-component sensor histidine kinase"/>
    <property type="match status" value="1"/>
</dbReference>
<evidence type="ECO:0000259" key="15">
    <source>
        <dbReference type="PROSITE" id="PS50109"/>
    </source>
</evidence>
<keyword evidence="10" id="KW-0067">ATP-binding</keyword>
<comment type="subcellular location">
    <subcellularLocation>
        <location evidence="2">Cell membrane</location>
        <topology evidence="2">Multi-pass membrane protein</topology>
    </subcellularLocation>
</comment>
<keyword evidence="5" id="KW-0597">Phosphoprotein</keyword>
<comment type="caution">
    <text evidence="17">The sequence shown here is derived from an EMBL/GenBank/DDBJ whole genome shotgun (WGS) entry which is preliminary data.</text>
</comment>
<dbReference type="SMART" id="SM00387">
    <property type="entry name" value="HATPase_c"/>
    <property type="match status" value="1"/>
</dbReference>
<keyword evidence="18" id="KW-1185">Reference proteome</keyword>
<evidence type="ECO:0000256" key="3">
    <source>
        <dbReference type="ARBA" id="ARBA00012438"/>
    </source>
</evidence>
<dbReference type="GO" id="GO:0005524">
    <property type="term" value="F:ATP binding"/>
    <property type="evidence" value="ECO:0007669"/>
    <property type="project" value="UniProtKB-KW"/>
</dbReference>
<dbReference type="SMART" id="SM00388">
    <property type="entry name" value="HisKA"/>
    <property type="match status" value="1"/>
</dbReference>
<dbReference type="Gene3D" id="6.10.340.10">
    <property type="match status" value="1"/>
</dbReference>
<dbReference type="SMART" id="SM00304">
    <property type="entry name" value="HAMP"/>
    <property type="match status" value="1"/>
</dbReference>
<dbReference type="InterPro" id="IPR036097">
    <property type="entry name" value="HisK_dim/P_sf"/>
</dbReference>
<dbReference type="PRINTS" id="PR00344">
    <property type="entry name" value="BCTRLSENSOR"/>
</dbReference>
<dbReference type="EMBL" id="PVXQ01000003">
    <property type="protein sequence ID" value="PRR84063.1"/>
    <property type="molecule type" value="Genomic_DNA"/>
</dbReference>
<reference evidence="17 18" key="1">
    <citation type="submission" date="2018-03" db="EMBL/GenBank/DDBJ databases">
        <title>Genome sequence of Clostridium vincentii DSM 10228.</title>
        <authorList>
            <person name="Poehlein A."/>
            <person name="Daniel R."/>
        </authorList>
    </citation>
    <scope>NUCLEOTIDE SEQUENCE [LARGE SCALE GENOMIC DNA]</scope>
    <source>
        <strain evidence="17 18">DSM 10228</strain>
    </source>
</reference>
<keyword evidence="8" id="KW-0547">Nucleotide-binding</keyword>
<protein>
    <recommendedName>
        <fullName evidence="3">histidine kinase</fullName>
        <ecNumber evidence="3">2.7.13.3</ecNumber>
    </recommendedName>
</protein>
<dbReference type="Proteomes" id="UP000239471">
    <property type="component" value="Unassembled WGS sequence"/>
</dbReference>
<keyword evidence="4" id="KW-1003">Cell membrane</keyword>
<evidence type="ECO:0000256" key="14">
    <source>
        <dbReference type="SAM" id="Phobius"/>
    </source>
</evidence>
<keyword evidence="12" id="KW-0902">Two-component regulatory system</keyword>
<dbReference type="InterPro" id="IPR005467">
    <property type="entry name" value="His_kinase_dom"/>
</dbReference>
<dbReference type="Gene3D" id="1.10.287.130">
    <property type="match status" value="1"/>
</dbReference>
<feature type="transmembrane region" description="Helical" evidence="14">
    <location>
        <begin position="192"/>
        <end position="212"/>
    </location>
</feature>
<sequence>MKRNSIKWKILKYNIIIVMLLITLTTIIFNISVRLYFEKDIIKQLDKVAGHIEDTALKQGPDFFPEPGKEPPKIEDNDNEMYRYYFMLDRSSREYTSVLNAEYVLLDKNKEIITPFPEKTKVSTANILSEINGKIGDFQNIQDEKYVDFSLSDGRYTAIIKPVSDKNSFGLGWIIIYSSLEEVNQLQMGINIILFIIVVLSAVIIIIFSSFLSKKLSAPFSSLNQHIRSIAERKFGAKIDIPVYDELREVINSINLMSDKLEIHNKAQKTFLQNVSHEFRTPLMSIQGYAEGIKYDVIESGVAADIIMGETKRMTDLVEDLLYLSRLDAIEETYNCDVLNLTQLVDKTIERINGIAISSNIEIRIDNINEMVKVYGDEEKLSRAIANVVSNCIRYASNFVEIHMSINCSNLVKLTISDDGPGFEDNDIPHIFDRFYKGKKGHFGLGLAISKNIIERHNGKITAENSTSGAIFIVKLPLANEC</sequence>
<evidence type="ECO:0000256" key="7">
    <source>
        <dbReference type="ARBA" id="ARBA00022692"/>
    </source>
</evidence>
<evidence type="ECO:0000256" key="1">
    <source>
        <dbReference type="ARBA" id="ARBA00000085"/>
    </source>
</evidence>
<evidence type="ECO:0000256" key="8">
    <source>
        <dbReference type="ARBA" id="ARBA00022741"/>
    </source>
</evidence>
<dbReference type="PROSITE" id="PS50109">
    <property type="entry name" value="HIS_KIN"/>
    <property type="match status" value="1"/>
</dbReference>